<dbReference type="CDD" id="cd06260">
    <property type="entry name" value="DUF820-like"/>
    <property type="match status" value="1"/>
</dbReference>
<keyword evidence="2" id="KW-0540">Nuclease</keyword>
<dbReference type="PANTHER" id="PTHR47152:SF4">
    <property type="entry name" value="SLR0445 PROTEIN"/>
    <property type="match status" value="1"/>
</dbReference>
<accession>A0ABY5ARC1</accession>
<dbReference type="InterPro" id="IPR012296">
    <property type="entry name" value="Nuclease_put_TT1808"/>
</dbReference>
<dbReference type="EMBL" id="CP098611">
    <property type="protein sequence ID" value="USR91387.1"/>
    <property type="molecule type" value="Genomic_DNA"/>
</dbReference>
<dbReference type="InterPro" id="IPR011335">
    <property type="entry name" value="Restrct_endonuc-II-like"/>
</dbReference>
<proteinExistence type="predicted"/>
<keyword evidence="3" id="KW-1185">Reference proteome</keyword>
<keyword evidence="2" id="KW-0378">Hydrolase</keyword>
<dbReference type="Pfam" id="PF05685">
    <property type="entry name" value="Uma2"/>
    <property type="match status" value="1"/>
</dbReference>
<organism evidence="2 3">
    <name type="scientific">Phormidium yuhuli AB48</name>
    <dbReference type="NCBI Taxonomy" id="2940671"/>
    <lineage>
        <taxon>Bacteria</taxon>
        <taxon>Bacillati</taxon>
        <taxon>Cyanobacteriota</taxon>
        <taxon>Cyanophyceae</taxon>
        <taxon>Oscillatoriophycideae</taxon>
        <taxon>Oscillatoriales</taxon>
        <taxon>Oscillatoriaceae</taxon>
        <taxon>Phormidium</taxon>
        <taxon>Phormidium yuhuli</taxon>
    </lineage>
</organism>
<dbReference type="SUPFAM" id="SSF52980">
    <property type="entry name" value="Restriction endonuclease-like"/>
    <property type="match status" value="1"/>
</dbReference>
<reference evidence="2" key="1">
    <citation type="submission" date="2022-06" db="EMBL/GenBank/DDBJ databases">
        <title>Genome sequence of Phormidium yuhuli AB48 isolated from an industrial photobioreactor environment.</title>
        <authorList>
            <person name="Qiu Y."/>
            <person name="Noonan A.J.C."/>
            <person name="Dofher K."/>
            <person name="Koch M."/>
            <person name="Kieft B."/>
            <person name="Lin X."/>
            <person name="Ziels R.M."/>
            <person name="Hallam S.J."/>
        </authorList>
    </citation>
    <scope>NUCLEOTIDE SEQUENCE</scope>
    <source>
        <strain evidence="2">AB48</strain>
    </source>
</reference>
<dbReference type="PANTHER" id="PTHR47152">
    <property type="entry name" value="SLR2084 PROTEIN-RELATED"/>
    <property type="match status" value="1"/>
</dbReference>
<dbReference type="Gene3D" id="3.90.1570.10">
    <property type="entry name" value="tt1808, chain A"/>
    <property type="match status" value="1"/>
</dbReference>
<dbReference type="GO" id="GO:0004519">
    <property type="term" value="F:endonuclease activity"/>
    <property type="evidence" value="ECO:0007669"/>
    <property type="project" value="UniProtKB-KW"/>
</dbReference>
<keyword evidence="2" id="KW-0255">Endonuclease</keyword>
<protein>
    <submittedName>
        <fullName evidence="2">Uma2 family endonuclease</fullName>
    </submittedName>
</protein>
<evidence type="ECO:0000259" key="1">
    <source>
        <dbReference type="Pfam" id="PF05685"/>
    </source>
</evidence>
<dbReference type="InterPro" id="IPR008538">
    <property type="entry name" value="Uma2"/>
</dbReference>
<feature type="domain" description="Putative restriction endonuclease" evidence="1">
    <location>
        <begin position="24"/>
        <end position="171"/>
    </location>
</feature>
<dbReference type="RefSeq" id="WP_252663412.1">
    <property type="nucleotide sequence ID" value="NZ_CP098611.1"/>
</dbReference>
<sequence>MFTQRQSNLPQQLLLEGVSWQKYEQFLQLLGDDFPNLRLKYLEGQLQLVSPSRDHELIKRNLGRLLEVYLEEMRIPFWGLGSTTFRREAKARGIEADECYCFYEEKPYPDLAIEVVITSGGLNSLAIYEGLGVPEVWFWQGGQLAIYGLAESGYCQRDNSPQLPDLPISQLMQQVASPNPLEAVLAFRQVLRGGESR</sequence>
<evidence type="ECO:0000313" key="3">
    <source>
        <dbReference type="Proteomes" id="UP001056708"/>
    </source>
</evidence>
<name>A0ABY5ARC1_9CYAN</name>
<dbReference type="Proteomes" id="UP001056708">
    <property type="component" value="Chromosome"/>
</dbReference>
<evidence type="ECO:0000313" key="2">
    <source>
        <dbReference type="EMBL" id="USR91387.1"/>
    </source>
</evidence>
<gene>
    <name evidence="2" type="ORF">NEA10_01190</name>
</gene>